<proteinExistence type="predicted"/>
<keyword evidence="3" id="KW-1185">Reference proteome</keyword>
<evidence type="ECO:0000256" key="1">
    <source>
        <dbReference type="SAM" id="Coils"/>
    </source>
</evidence>
<dbReference type="Proteomes" id="UP000492821">
    <property type="component" value="Unassembled WGS sequence"/>
</dbReference>
<accession>A0A7E4VTE7</accession>
<feature type="compositionally biased region" description="Low complexity" evidence="2">
    <location>
        <begin position="34"/>
        <end position="43"/>
    </location>
</feature>
<dbReference type="WBParaSite" id="Pan_g2949.t1">
    <property type="protein sequence ID" value="Pan_g2949.t1"/>
    <property type="gene ID" value="Pan_g2949"/>
</dbReference>
<organism evidence="3 4">
    <name type="scientific">Panagrellus redivivus</name>
    <name type="common">Microworm</name>
    <dbReference type="NCBI Taxonomy" id="6233"/>
    <lineage>
        <taxon>Eukaryota</taxon>
        <taxon>Metazoa</taxon>
        <taxon>Ecdysozoa</taxon>
        <taxon>Nematoda</taxon>
        <taxon>Chromadorea</taxon>
        <taxon>Rhabditida</taxon>
        <taxon>Tylenchina</taxon>
        <taxon>Panagrolaimomorpha</taxon>
        <taxon>Panagrolaimoidea</taxon>
        <taxon>Panagrolaimidae</taxon>
        <taxon>Panagrellus</taxon>
    </lineage>
</organism>
<evidence type="ECO:0000313" key="3">
    <source>
        <dbReference type="Proteomes" id="UP000492821"/>
    </source>
</evidence>
<evidence type="ECO:0000256" key="2">
    <source>
        <dbReference type="SAM" id="MobiDB-lite"/>
    </source>
</evidence>
<feature type="region of interest" description="Disordered" evidence="2">
    <location>
        <begin position="27"/>
        <end position="59"/>
    </location>
</feature>
<feature type="coiled-coil region" evidence="1">
    <location>
        <begin position="78"/>
        <end position="112"/>
    </location>
</feature>
<keyword evidence="1" id="KW-0175">Coiled coil</keyword>
<evidence type="ECO:0000313" key="4">
    <source>
        <dbReference type="WBParaSite" id="Pan_g2949.t1"/>
    </source>
</evidence>
<feature type="region of interest" description="Disordered" evidence="2">
    <location>
        <begin position="197"/>
        <end position="216"/>
    </location>
</feature>
<reference evidence="3" key="1">
    <citation type="journal article" date="2013" name="Genetics">
        <title>The draft genome and transcriptome of Panagrellus redivivus are shaped by the harsh demands of a free-living lifestyle.</title>
        <authorList>
            <person name="Srinivasan J."/>
            <person name="Dillman A.R."/>
            <person name="Macchietto M.G."/>
            <person name="Heikkinen L."/>
            <person name="Lakso M."/>
            <person name="Fracchia K.M."/>
            <person name="Antoshechkin I."/>
            <person name="Mortazavi A."/>
            <person name="Wong G."/>
            <person name="Sternberg P.W."/>
        </authorList>
    </citation>
    <scope>NUCLEOTIDE SEQUENCE [LARGE SCALE GENOMIC DNA]</scope>
    <source>
        <strain evidence="3">MT8872</strain>
    </source>
</reference>
<sequence>MPSGQPKREGMIRSAQREYWTNVMEQARQKAVETTTSSASSSTPPIIRGIPTGEMDVSPSTSFNVPVRRYFTEIEKPIVSHKLRVTKLEKQVTSLEQKVINLDTELARLDKNHRRVWRHESTLSAPVEDLFERNSSLIQRIDYLAKKARKLSKRTFRFVSNQKAELIGAKENGITNALPPCRKRCCQPIDDDDKLVNGSKRARVEDPDFAADQNHV</sequence>
<name>A0A7E4VTE7_PANRE</name>
<reference evidence="4" key="2">
    <citation type="submission" date="2020-10" db="UniProtKB">
        <authorList>
            <consortium name="WormBaseParasite"/>
        </authorList>
    </citation>
    <scope>IDENTIFICATION</scope>
</reference>
<dbReference type="AlphaFoldDB" id="A0A7E4VTE7"/>
<protein>
    <submittedName>
        <fullName evidence="4">Uncharacterized protein</fullName>
    </submittedName>
</protein>